<comment type="similarity">
    <text evidence="2 7">Belongs to the phosphohexose mutase family.</text>
</comment>
<evidence type="ECO:0000256" key="4">
    <source>
        <dbReference type="ARBA" id="ARBA00022723"/>
    </source>
</evidence>
<dbReference type="Proteomes" id="UP001597304">
    <property type="component" value="Unassembled WGS sequence"/>
</dbReference>
<dbReference type="PANTHER" id="PTHR43771">
    <property type="entry name" value="PHOSPHOMANNOMUTASE"/>
    <property type="match status" value="1"/>
</dbReference>
<reference evidence="13" key="1">
    <citation type="journal article" date="2019" name="Int. J. Syst. Evol. Microbiol.">
        <title>The Global Catalogue of Microorganisms (GCM) 10K type strain sequencing project: providing services to taxonomists for standard genome sequencing and annotation.</title>
        <authorList>
            <consortium name="The Broad Institute Genomics Platform"/>
            <consortium name="The Broad Institute Genome Sequencing Center for Infectious Disease"/>
            <person name="Wu L."/>
            <person name="Ma J."/>
        </authorList>
    </citation>
    <scope>NUCLEOTIDE SEQUENCE [LARGE SCALE GENOMIC DNA]</scope>
    <source>
        <strain evidence="13">LMG 29247</strain>
    </source>
</reference>
<dbReference type="SUPFAM" id="SSF53738">
    <property type="entry name" value="Phosphoglucomutase, first 3 domains"/>
    <property type="match status" value="3"/>
</dbReference>
<feature type="domain" description="Alpha-D-phosphohexomutase alpha/beta/alpha" evidence="11">
    <location>
        <begin position="254"/>
        <end position="361"/>
    </location>
</feature>
<name>A0ABW4KU92_9BURK</name>
<evidence type="ECO:0000313" key="13">
    <source>
        <dbReference type="Proteomes" id="UP001597304"/>
    </source>
</evidence>
<dbReference type="InterPro" id="IPR036900">
    <property type="entry name" value="A-D-PHexomutase_C_sf"/>
</dbReference>
<protein>
    <submittedName>
        <fullName evidence="12">Phosphomannomutase/phosphoglucomutase</fullName>
    </submittedName>
</protein>
<dbReference type="CDD" id="cd03089">
    <property type="entry name" value="PMM_PGM"/>
    <property type="match status" value="1"/>
</dbReference>
<feature type="domain" description="Alpha-D-phosphohexomutase alpha/beta/alpha" evidence="9">
    <location>
        <begin position="7"/>
        <end position="137"/>
    </location>
</feature>
<dbReference type="InterPro" id="IPR005843">
    <property type="entry name" value="A-D-PHexomutase_C"/>
</dbReference>
<dbReference type="InterPro" id="IPR005846">
    <property type="entry name" value="A-D-PHexomutase_a/b/a-III"/>
</dbReference>
<dbReference type="InterPro" id="IPR016055">
    <property type="entry name" value="A-D-PHexomutase_a/b/a-I/II/III"/>
</dbReference>
<dbReference type="InterPro" id="IPR016066">
    <property type="entry name" value="A-D-PHexomutase_CS"/>
</dbReference>
<dbReference type="PANTHER" id="PTHR43771:SF2">
    <property type="entry name" value="PHOSPHOMANNOMUTASE_PHOSPHOGLUCOMUTASE"/>
    <property type="match status" value="1"/>
</dbReference>
<accession>A0ABW4KU92</accession>
<sequence>MHLTPAIFKAYDIRGTTPTTLTEPLAEALGLAFGTQALAAGERTVAVGRDGRLSGPALSSALMRGLVAAGVEVIDIGMVTTPMLYFAASTLCRTGIQVTGSHNPRDDNGFKMVLAGRAIYGDDIQKLRQMIEAETWQRQPGGSLRQHDVQPAYVERITSDIQLARPMKIVVDCGNGVAGASAPGIFRALGCEVTELFTEVDGNFPNHHPDPSKPDNLRDVIRALQTTDAELGLAFDGDGDRLGIVTKDGQTIYPDRQMMLFAQDVLSRAPGGTIVFDVKCSQRLAPAITAAGGVPEMFKTGHSLVKARMKEVDAPLGGEMSGHIFFKERWYGFDDGTYAGCRLLEIVSRVADPSALLNALPTSHNTPELNVACAEGEPHRLAAELQALAPSYFAEPSGAGPCQAASAPLGGSEPRAAGSVGAPVVNVIDGVRVDWPDGFGLVRASNTTPVLVLRFEGHTPEALQRIEADMLALLRRVKPDAQLGASAH</sequence>
<dbReference type="Pfam" id="PF02880">
    <property type="entry name" value="PGM_PMM_III"/>
    <property type="match status" value="1"/>
</dbReference>
<organism evidence="12 13">
    <name type="scientific">Ottowia flava</name>
    <dbReference type="NCBI Taxonomy" id="2675430"/>
    <lineage>
        <taxon>Bacteria</taxon>
        <taxon>Pseudomonadati</taxon>
        <taxon>Pseudomonadota</taxon>
        <taxon>Betaproteobacteria</taxon>
        <taxon>Burkholderiales</taxon>
        <taxon>Comamonadaceae</taxon>
        <taxon>Ottowia</taxon>
    </lineage>
</organism>
<evidence type="ECO:0000256" key="5">
    <source>
        <dbReference type="ARBA" id="ARBA00022842"/>
    </source>
</evidence>
<dbReference type="Pfam" id="PF00408">
    <property type="entry name" value="PGM_PMM_IV"/>
    <property type="match status" value="1"/>
</dbReference>
<proteinExistence type="inferred from homology"/>
<comment type="cofactor">
    <cofactor evidence="1">
        <name>Mg(2+)</name>
        <dbReference type="ChEBI" id="CHEBI:18420"/>
    </cofactor>
</comment>
<feature type="domain" description="Alpha-D-phosphohexomutase C-terminal" evidence="8">
    <location>
        <begin position="368"/>
        <end position="471"/>
    </location>
</feature>
<evidence type="ECO:0000259" key="8">
    <source>
        <dbReference type="Pfam" id="PF00408"/>
    </source>
</evidence>
<dbReference type="InterPro" id="IPR005844">
    <property type="entry name" value="A-D-PHexomutase_a/b/a-I"/>
</dbReference>
<keyword evidence="6" id="KW-0413">Isomerase</keyword>
<dbReference type="EMBL" id="JBHUEJ010000011">
    <property type="protein sequence ID" value="MFD1709870.1"/>
    <property type="molecule type" value="Genomic_DNA"/>
</dbReference>
<dbReference type="Pfam" id="PF02878">
    <property type="entry name" value="PGM_PMM_I"/>
    <property type="match status" value="1"/>
</dbReference>
<dbReference type="RefSeq" id="WP_147914061.1">
    <property type="nucleotide sequence ID" value="NZ_JBHUEJ010000011.1"/>
</dbReference>
<keyword evidence="13" id="KW-1185">Reference proteome</keyword>
<keyword evidence="5 7" id="KW-0460">Magnesium</keyword>
<dbReference type="PRINTS" id="PR00509">
    <property type="entry name" value="PGMPMM"/>
</dbReference>
<evidence type="ECO:0000256" key="2">
    <source>
        <dbReference type="ARBA" id="ARBA00010231"/>
    </source>
</evidence>
<evidence type="ECO:0000256" key="6">
    <source>
        <dbReference type="ARBA" id="ARBA00023235"/>
    </source>
</evidence>
<evidence type="ECO:0000256" key="7">
    <source>
        <dbReference type="RuleBase" id="RU004326"/>
    </source>
</evidence>
<keyword evidence="3" id="KW-0597">Phosphoprotein</keyword>
<evidence type="ECO:0000259" key="11">
    <source>
        <dbReference type="Pfam" id="PF02880"/>
    </source>
</evidence>
<evidence type="ECO:0000256" key="1">
    <source>
        <dbReference type="ARBA" id="ARBA00001946"/>
    </source>
</evidence>
<dbReference type="InterPro" id="IPR005845">
    <property type="entry name" value="A-D-PHexomutase_a/b/a-II"/>
</dbReference>
<dbReference type="InterPro" id="IPR005841">
    <property type="entry name" value="Alpha-D-phosphohexomutase_SF"/>
</dbReference>
<dbReference type="Gene3D" id="3.30.310.50">
    <property type="entry name" value="Alpha-D-phosphohexomutase, C-terminal domain"/>
    <property type="match status" value="1"/>
</dbReference>
<evidence type="ECO:0000259" key="10">
    <source>
        <dbReference type="Pfam" id="PF02879"/>
    </source>
</evidence>
<comment type="caution">
    <text evidence="12">The sequence shown here is derived from an EMBL/GenBank/DDBJ whole genome shotgun (WGS) entry which is preliminary data.</text>
</comment>
<feature type="domain" description="Alpha-D-phosphohexomutase alpha/beta/alpha" evidence="10">
    <location>
        <begin position="152"/>
        <end position="249"/>
    </location>
</feature>
<dbReference type="Pfam" id="PF02879">
    <property type="entry name" value="PGM_PMM_II"/>
    <property type="match status" value="1"/>
</dbReference>
<evidence type="ECO:0000313" key="12">
    <source>
        <dbReference type="EMBL" id="MFD1709870.1"/>
    </source>
</evidence>
<evidence type="ECO:0000259" key="9">
    <source>
        <dbReference type="Pfam" id="PF02878"/>
    </source>
</evidence>
<keyword evidence="4 7" id="KW-0479">Metal-binding</keyword>
<dbReference type="Gene3D" id="3.40.120.10">
    <property type="entry name" value="Alpha-D-Glucose-1,6-Bisphosphate, subunit A, domain 3"/>
    <property type="match status" value="3"/>
</dbReference>
<dbReference type="PROSITE" id="PS00710">
    <property type="entry name" value="PGM_PMM"/>
    <property type="match status" value="1"/>
</dbReference>
<evidence type="ECO:0000256" key="3">
    <source>
        <dbReference type="ARBA" id="ARBA00022553"/>
    </source>
</evidence>
<gene>
    <name evidence="12" type="ORF">ACFSF0_04590</name>
</gene>
<dbReference type="SUPFAM" id="SSF55957">
    <property type="entry name" value="Phosphoglucomutase, C-terminal domain"/>
    <property type="match status" value="1"/>
</dbReference>